<evidence type="ECO:0000313" key="3">
    <source>
        <dbReference type="Proteomes" id="UP000599391"/>
    </source>
</evidence>
<dbReference type="RefSeq" id="WP_214438566.1">
    <property type="nucleotide sequence ID" value="NZ_JAECZB010000011.1"/>
</dbReference>
<keyword evidence="3" id="KW-1185">Reference proteome</keyword>
<name>A0A8J7L310_9CYAN</name>
<accession>A0A8J7L310</accession>
<dbReference type="Proteomes" id="UP000599391">
    <property type="component" value="Unassembled WGS sequence"/>
</dbReference>
<reference evidence="2 3" key="1">
    <citation type="journal article" date="2021" name="Int. J. Syst. Evol. Microbiol.">
        <title>Amazonocrinis nigriterrae gen. nov., sp. nov., Atlanticothrix silvestris gen. nov., sp. nov. and Dendronalium phyllosphericum gen. nov., sp. nov., nostocacean cyanobacteria from Brazilian environments.</title>
        <authorList>
            <person name="Alvarenga D.O."/>
            <person name="Andreote A.P.D."/>
            <person name="Branco L.H.Z."/>
            <person name="Delbaje E."/>
            <person name="Cruz R.B."/>
            <person name="Varani A.M."/>
            <person name="Fiore M.F."/>
        </authorList>
    </citation>
    <scope>NUCLEOTIDE SEQUENCE [LARGE SCALE GENOMIC DNA]</scope>
    <source>
        <strain evidence="2 3">CENA357</strain>
    </source>
</reference>
<dbReference type="EMBL" id="JAECZB010000011">
    <property type="protein sequence ID" value="MBH8552257.1"/>
    <property type="molecule type" value="Genomic_DNA"/>
</dbReference>
<feature type="domain" description="PIN" evidence="1">
    <location>
        <begin position="5"/>
        <end position="125"/>
    </location>
</feature>
<evidence type="ECO:0000259" key="1">
    <source>
        <dbReference type="Pfam" id="PF01850"/>
    </source>
</evidence>
<organism evidence="2 3">
    <name type="scientific">Atlanticothrix silvestris CENA357</name>
    <dbReference type="NCBI Taxonomy" id="1725252"/>
    <lineage>
        <taxon>Bacteria</taxon>
        <taxon>Bacillati</taxon>
        <taxon>Cyanobacteriota</taxon>
        <taxon>Cyanophyceae</taxon>
        <taxon>Nostocales</taxon>
        <taxon>Nodulariaceae</taxon>
        <taxon>Atlanticothrix</taxon>
        <taxon>Atlanticothrix silvestris</taxon>
    </lineage>
</organism>
<dbReference type="AlphaFoldDB" id="A0A8J7L310"/>
<proteinExistence type="predicted"/>
<gene>
    <name evidence="2" type="ORF">I8751_07700</name>
</gene>
<dbReference type="InterPro" id="IPR002716">
    <property type="entry name" value="PIN_dom"/>
</dbReference>
<protein>
    <submittedName>
        <fullName evidence="2">PIN domain-containing protein</fullName>
    </submittedName>
</protein>
<evidence type="ECO:0000313" key="2">
    <source>
        <dbReference type="EMBL" id="MBH8552257.1"/>
    </source>
</evidence>
<comment type="caution">
    <text evidence="2">The sequence shown here is derived from an EMBL/GenBank/DDBJ whole genome shotgun (WGS) entry which is preliminary data.</text>
</comment>
<dbReference type="SUPFAM" id="SSF88723">
    <property type="entry name" value="PIN domain-like"/>
    <property type="match status" value="1"/>
</dbReference>
<dbReference type="Gene3D" id="3.40.50.1010">
    <property type="entry name" value="5'-nuclease"/>
    <property type="match status" value="1"/>
</dbReference>
<dbReference type="Pfam" id="PF01850">
    <property type="entry name" value="PIN"/>
    <property type="match status" value="1"/>
</dbReference>
<dbReference type="InterPro" id="IPR029060">
    <property type="entry name" value="PIN-like_dom_sf"/>
</dbReference>
<sequence length="140" mass="16189">MKQRVIIDTGPLVAFINRREHLHTWVINTLATIEQPLLTCEAVIVETCFLLRNIYSGQDTVMSLLDEGKILIPMYLSEEAAIIKELLRQYQSVPMSLADACLVRMTQLYPESELLTFDSDFRIYRKNRNQLISVIMPEDL</sequence>